<evidence type="ECO:0000313" key="2">
    <source>
        <dbReference type="EMBL" id="KUJ11891.1"/>
    </source>
</evidence>
<name>A0A194WV96_MOLSC</name>
<organism evidence="2 3">
    <name type="scientific">Mollisia scopiformis</name>
    <name type="common">Conifer needle endophyte fungus</name>
    <name type="synonym">Phialocephala scopiformis</name>
    <dbReference type="NCBI Taxonomy" id="149040"/>
    <lineage>
        <taxon>Eukaryota</taxon>
        <taxon>Fungi</taxon>
        <taxon>Dikarya</taxon>
        <taxon>Ascomycota</taxon>
        <taxon>Pezizomycotina</taxon>
        <taxon>Leotiomycetes</taxon>
        <taxon>Helotiales</taxon>
        <taxon>Mollisiaceae</taxon>
        <taxon>Mollisia</taxon>
    </lineage>
</organism>
<dbReference type="KEGG" id="psco:LY89DRAFT_738530"/>
<gene>
    <name evidence="2" type="ORF">LY89DRAFT_738530</name>
</gene>
<dbReference type="RefSeq" id="XP_018066246.1">
    <property type="nucleotide sequence ID" value="XM_018220382.1"/>
</dbReference>
<evidence type="ECO:0008006" key="4">
    <source>
        <dbReference type="Google" id="ProtNLM"/>
    </source>
</evidence>
<dbReference type="EMBL" id="KQ947425">
    <property type="protein sequence ID" value="KUJ11891.1"/>
    <property type="molecule type" value="Genomic_DNA"/>
</dbReference>
<evidence type="ECO:0000256" key="1">
    <source>
        <dbReference type="SAM" id="SignalP"/>
    </source>
</evidence>
<feature type="signal peptide" evidence="1">
    <location>
        <begin position="1"/>
        <end position="21"/>
    </location>
</feature>
<dbReference type="AlphaFoldDB" id="A0A194WV96"/>
<protein>
    <recommendedName>
        <fullName evidence="4">Secreted protein</fullName>
    </recommendedName>
</protein>
<accession>A0A194WV96</accession>
<dbReference type="Proteomes" id="UP000070700">
    <property type="component" value="Unassembled WGS sequence"/>
</dbReference>
<proteinExistence type="predicted"/>
<sequence>MKFHLAFLATMLLAHSNLASARVSNAVPESSQERICRRFNYAAMPHVISVCPERAMLRTGITPRKGTSKE</sequence>
<dbReference type="GeneID" id="28830108"/>
<reference evidence="2 3" key="1">
    <citation type="submission" date="2015-10" db="EMBL/GenBank/DDBJ databases">
        <title>Full genome of DAOMC 229536 Phialocephala scopiformis, a fungal endophyte of spruce producing the potent anti-insectan compound rugulosin.</title>
        <authorList>
            <consortium name="DOE Joint Genome Institute"/>
            <person name="Walker A.K."/>
            <person name="Frasz S.L."/>
            <person name="Seifert K.A."/>
            <person name="Miller J.D."/>
            <person name="Mondo S.J."/>
            <person name="Labutti K."/>
            <person name="Lipzen A."/>
            <person name="Dockter R."/>
            <person name="Kennedy M."/>
            <person name="Grigoriev I.V."/>
            <person name="Spatafora J.W."/>
        </authorList>
    </citation>
    <scope>NUCLEOTIDE SEQUENCE [LARGE SCALE GENOMIC DNA]</scope>
    <source>
        <strain evidence="2 3">CBS 120377</strain>
    </source>
</reference>
<dbReference type="InParanoid" id="A0A194WV96"/>
<keyword evidence="1" id="KW-0732">Signal</keyword>
<evidence type="ECO:0000313" key="3">
    <source>
        <dbReference type="Proteomes" id="UP000070700"/>
    </source>
</evidence>
<keyword evidence="3" id="KW-1185">Reference proteome</keyword>
<feature type="chain" id="PRO_5008267495" description="Secreted protein" evidence="1">
    <location>
        <begin position="22"/>
        <end position="70"/>
    </location>
</feature>